<name>A0AAX4PDX5_9CHLO</name>
<gene>
    <name evidence="2" type="ORF">HKI87_09g57560</name>
</gene>
<protein>
    <submittedName>
        <fullName evidence="2">Uncharacterized protein</fullName>
    </submittedName>
</protein>
<dbReference type="EMBL" id="CP151509">
    <property type="protein sequence ID" value="WZN64202.1"/>
    <property type="molecule type" value="Genomic_DNA"/>
</dbReference>
<dbReference type="Proteomes" id="UP001472866">
    <property type="component" value="Chromosome 09"/>
</dbReference>
<accession>A0AAX4PDX5</accession>
<reference evidence="2 3" key="1">
    <citation type="submission" date="2024-03" db="EMBL/GenBank/DDBJ databases">
        <title>Complete genome sequence of the green alga Chloropicon roscoffensis RCC1871.</title>
        <authorList>
            <person name="Lemieux C."/>
            <person name="Pombert J.-F."/>
            <person name="Otis C."/>
            <person name="Turmel M."/>
        </authorList>
    </citation>
    <scope>NUCLEOTIDE SEQUENCE [LARGE SCALE GENOMIC DNA]</scope>
    <source>
        <strain evidence="2 3">RCC1871</strain>
    </source>
</reference>
<sequence length="80" mass="9058">MTGRTAGPRGRWSRARCRRSAPCERASGPSRLWSPGSADTSGRSAKRPITSELITRLSYYMHKDEEELWAIALYCRTVEL</sequence>
<dbReference type="AlphaFoldDB" id="A0AAX4PDX5"/>
<keyword evidence="3" id="KW-1185">Reference proteome</keyword>
<evidence type="ECO:0000313" key="3">
    <source>
        <dbReference type="Proteomes" id="UP001472866"/>
    </source>
</evidence>
<evidence type="ECO:0000256" key="1">
    <source>
        <dbReference type="SAM" id="MobiDB-lite"/>
    </source>
</evidence>
<feature type="region of interest" description="Disordered" evidence="1">
    <location>
        <begin position="1"/>
        <end position="47"/>
    </location>
</feature>
<proteinExistence type="predicted"/>
<organism evidence="2 3">
    <name type="scientific">Chloropicon roscoffensis</name>
    <dbReference type="NCBI Taxonomy" id="1461544"/>
    <lineage>
        <taxon>Eukaryota</taxon>
        <taxon>Viridiplantae</taxon>
        <taxon>Chlorophyta</taxon>
        <taxon>Chloropicophyceae</taxon>
        <taxon>Chloropicales</taxon>
        <taxon>Chloropicaceae</taxon>
        <taxon>Chloropicon</taxon>
    </lineage>
</organism>
<evidence type="ECO:0000313" key="2">
    <source>
        <dbReference type="EMBL" id="WZN64202.1"/>
    </source>
</evidence>